<dbReference type="SUPFAM" id="SSF51735">
    <property type="entry name" value="NAD(P)-binding Rossmann-fold domains"/>
    <property type="match status" value="1"/>
</dbReference>
<reference evidence="3 4" key="1">
    <citation type="submission" date="2020-08" db="EMBL/GenBank/DDBJ databases">
        <authorList>
            <person name="Liu C."/>
            <person name="Sun Q."/>
        </authorList>
    </citation>
    <scope>NUCLEOTIDE SEQUENCE [LARGE SCALE GENOMIC DNA]</scope>
    <source>
        <strain evidence="3 4">NSJ-29</strain>
    </source>
</reference>
<dbReference type="Pfam" id="PF02625">
    <property type="entry name" value="XdhC_CoxI"/>
    <property type="match status" value="1"/>
</dbReference>
<gene>
    <name evidence="3" type="ORF">H9Q79_11670</name>
</gene>
<protein>
    <submittedName>
        <fullName evidence="3">XdhC family protein</fullName>
    </submittedName>
</protein>
<dbReference type="PANTHER" id="PTHR30388">
    <property type="entry name" value="ALDEHYDE OXIDOREDUCTASE MOLYBDENUM COFACTOR ASSEMBLY PROTEIN"/>
    <property type="match status" value="1"/>
</dbReference>
<dbReference type="InterPro" id="IPR027051">
    <property type="entry name" value="XdhC_Rossmann_dom"/>
</dbReference>
<dbReference type="InterPro" id="IPR003777">
    <property type="entry name" value="XdhC_CoxI"/>
</dbReference>
<evidence type="ECO:0000313" key="3">
    <source>
        <dbReference type="EMBL" id="QNM07580.1"/>
    </source>
</evidence>
<accession>A0A7G9G9U8</accession>
<dbReference type="KEGG" id="whj:H9Q79_11670"/>
<evidence type="ECO:0000313" key="4">
    <source>
        <dbReference type="Proteomes" id="UP000515860"/>
    </source>
</evidence>
<dbReference type="RefSeq" id="WP_249328350.1">
    <property type="nucleotide sequence ID" value="NZ_CP060635.1"/>
</dbReference>
<proteinExistence type="predicted"/>
<dbReference type="Gene3D" id="3.40.50.720">
    <property type="entry name" value="NAD(P)-binding Rossmann-like Domain"/>
    <property type="match status" value="1"/>
</dbReference>
<dbReference type="InterPro" id="IPR036291">
    <property type="entry name" value="NAD(P)-bd_dom_sf"/>
</dbReference>
<evidence type="ECO:0000259" key="1">
    <source>
        <dbReference type="Pfam" id="PF02625"/>
    </source>
</evidence>
<dbReference type="EMBL" id="CP060635">
    <property type="protein sequence ID" value="QNM07580.1"/>
    <property type="molecule type" value="Genomic_DNA"/>
</dbReference>
<feature type="domain" description="XdhC Rossmann" evidence="2">
    <location>
        <begin position="83"/>
        <end position="225"/>
    </location>
</feature>
<evidence type="ECO:0000259" key="2">
    <source>
        <dbReference type="Pfam" id="PF13478"/>
    </source>
</evidence>
<sequence>MLEFWQRVAECNPNHQNKVLTALDPELSGEKALFSNGRLIWESHKDGFFSVHQKEISALTGCGLRLVDGKQVFCDFLSGEKMLVVCGAGHVSIPVIQMGKILGYCVTVLEDRPVFADNARRTGADRVICKPFEQGLREISGGKDTFFIILTRGHRYDQTCLEIIAAKEHAYIGMIGSRSRTARVKEALIEKGVDPGTLERVYTPIGLDIGAETPEEIAVAIMAEIVQVKNKTGRKGGYPREILQAVLEPSRALTEKILATIVSRKGSAPREVGTKMLIYRDGTTVGTIGGGCLEADVRQAALRLLSRANSKSCLYHADLTGKDAETEGMVCGGVIDVLLEAL</sequence>
<dbReference type="PANTHER" id="PTHR30388:SF6">
    <property type="entry name" value="XANTHINE DEHYDROGENASE SUBUNIT A-RELATED"/>
    <property type="match status" value="1"/>
</dbReference>
<dbReference type="Proteomes" id="UP000515860">
    <property type="component" value="Chromosome"/>
</dbReference>
<keyword evidence="4" id="KW-1185">Reference proteome</keyword>
<organism evidence="3 4">
    <name type="scientific">Wansuia hejianensis</name>
    <dbReference type="NCBI Taxonomy" id="2763667"/>
    <lineage>
        <taxon>Bacteria</taxon>
        <taxon>Bacillati</taxon>
        <taxon>Bacillota</taxon>
        <taxon>Clostridia</taxon>
        <taxon>Lachnospirales</taxon>
        <taxon>Lachnospiraceae</taxon>
        <taxon>Wansuia</taxon>
    </lineage>
</organism>
<dbReference type="InterPro" id="IPR052698">
    <property type="entry name" value="MoCofactor_Util/Proc"/>
</dbReference>
<feature type="domain" description="XdhC- CoxI" evidence="1">
    <location>
        <begin position="257"/>
        <end position="309"/>
    </location>
</feature>
<dbReference type="AlphaFoldDB" id="A0A7G9G9U8"/>
<dbReference type="Pfam" id="PF13478">
    <property type="entry name" value="XdhC_C"/>
    <property type="match status" value="1"/>
</dbReference>
<name>A0A7G9G9U8_9FIRM</name>